<dbReference type="GO" id="GO:0030313">
    <property type="term" value="C:cell envelope"/>
    <property type="evidence" value="ECO:0007669"/>
    <property type="project" value="UniProtKB-SubCell"/>
</dbReference>
<organism evidence="5 6">
    <name type="scientific">Metarhizobium album</name>
    <dbReference type="NCBI Taxonomy" id="2182425"/>
    <lineage>
        <taxon>Bacteria</taxon>
        <taxon>Pseudomonadati</taxon>
        <taxon>Pseudomonadota</taxon>
        <taxon>Alphaproteobacteria</taxon>
        <taxon>Hyphomicrobiales</taxon>
        <taxon>Rhizobiaceae</taxon>
        <taxon>Metarhizobium</taxon>
    </lineage>
</organism>
<dbReference type="OrthoDB" id="5729110at2"/>
<dbReference type="Proteomes" id="UP000245252">
    <property type="component" value="Unassembled WGS sequence"/>
</dbReference>
<dbReference type="AlphaFoldDB" id="A0A2U2DSB0"/>
<dbReference type="CDD" id="cd14659">
    <property type="entry name" value="Imelysin-like_IPPA"/>
    <property type="match status" value="1"/>
</dbReference>
<keyword evidence="6" id="KW-1185">Reference proteome</keyword>
<proteinExistence type="predicted"/>
<dbReference type="Pfam" id="PF09375">
    <property type="entry name" value="Peptidase_M75"/>
    <property type="match status" value="1"/>
</dbReference>
<feature type="chain" id="PRO_5015564609" description="Imelysin-like domain-containing protein" evidence="3">
    <location>
        <begin position="23"/>
        <end position="368"/>
    </location>
</feature>
<evidence type="ECO:0000256" key="2">
    <source>
        <dbReference type="ARBA" id="ARBA00022729"/>
    </source>
</evidence>
<comment type="subcellular location">
    <subcellularLocation>
        <location evidence="1">Cell envelope</location>
    </subcellularLocation>
</comment>
<protein>
    <recommendedName>
        <fullName evidence="4">Imelysin-like domain-containing protein</fullName>
    </recommendedName>
</protein>
<evidence type="ECO:0000313" key="5">
    <source>
        <dbReference type="EMBL" id="PWE56171.1"/>
    </source>
</evidence>
<dbReference type="EMBL" id="QFBC01000004">
    <property type="protein sequence ID" value="PWE56171.1"/>
    <property type="molecule type" value="Genomic_DNA"/>
</dbReference>
<evidence type="ECO:0000256" key="1">
    <source>
        <dbReference type="ARBA" id="ARBA00004196"/>
    </source>
</evidence>
<accession>A0A2U2DSB0</accession>
<evidence type="ECO:0000313" key="6">
    <source>
        <dbReference type="Proteomes" id="UP000245252"/>
    </source>
</evidence>
<dbReference type="RefSeq" id="WP_109458491.1">
    <property type="nucleotide sequence ID" value="NZ_QFBC01000004.1"/>
</dbReference>
<comment type="caution">
    <text evidence="5">The sequence shown here is derived from an EMBL/GenBank/DDBJ whole genome shotgun (WGS) entry which is preliminary data.</text>
</comment>
<dbReference type="InterPro" id="IPR034984">
    <property type="entry name" value="Imelysin-like_IPPA"/>
</dbReference>
<keyword evidence="2 3" id="KW-0732">Signal</keyword>
<gene>
    <name evidence="5" type="ORF">DEM27_12125</name>
</gene>
<dbReference type="InterPro" id="IPR018976">
    <property type="entry name" value="Imelysin-like"/>
</dbReference>
<dbReference type="Gene3D" id="1.20.1420.20">
    <property type="entry name" value="M75 peptidase, HXXE motif"/>
    <property type="match status" value="1"/>
</dbReference>
<feature type="signal peptide" evidence="3">
    <location>
        <begin position="1"/>
        <end position="22"/>
    </location>
</feature>
<feature type="domain" description="Imelysin-like" evidence="4">
    <location>
        <begin position="50"/>
        <end position="345"/>
    </location>
</feature>
<reference evidence="5 6" key="1">
    <citation type="submission" date="2018-05" db="EMBL/GenBank/DDBJ databases">
        <title>The draft genome of strain NS-104.</title>
        <authorList>
            <person name="Hang P."/>
            <person name="Jiang J."/>
        </authorList>
    </citation>
    <scope>NUCLEOTIDE SEQUENCE [LARGE SCALE GENOMIC DNA]</scope>
    <source>
        <strain evidence="5 6">NS-104</strain>
    </source>
</reference>
<sequence>MRLLPSLLISLSLAFAPLAAHAEEETASPPAALDEKTVEAIMARAVDEVIRPGYRDFHASAGRLTAAMNTLCGEASAPAFDAARGAFTDTIKAWSRIEIVRVGPVIEKNRFERILFYPDRKSTGLKQVQATLASGDEKDTDVDYVATKSVAIQGLGALEYILHGTGAETLTQEKSGFRCRYGAAVAGNIESIAAGLVDIWEKPDGIQAAWKHPGPDNPEFRTGGEAITALLGILVHGVETVRDQRLEIFYKGTQPKPRTAIYWRSGNTFVSITANLEGLKTLFDTSGISDLLPAEKKSVAGEIDTLLDGLLAAAPTIDADVAKSVETPAERQKIELLLAETRDLILRLNDDLGGALGLTAGFSFSDGD</sequence>
<dbReference type="InterPro" id="IPR038352">
    <property type="entry name" value="Imelysin_sf"/>
</dbReference>
<evidence type="ECO:0000259" key="4">
    <source>
        <dbReference type="Pfam" id="PF09375"/>
    </source>
</evidence>
<evidence type="ECO:0000256" key="3">
    <source>
        <dbReference type="SAM" id="SignalP"/>
    </source>
</evidence>
<name>A0A2U2DSB0_9HYPH</name>